<dbReference type="EMBL" id="ABSU01000004">
    <property type="protein sequence ID" value="EFE35003.1"/>
    <property type="molecule type" value="Genomic_DNA"/>
</dbReference>
<name>D4ANZ2_ARTBC</name>
<organism evidence="3 4">
    <name type="scientific">Arthroderma benhamiae (strain ATCC MYA-4681 / CBS 112371)</name>
    <name type="common">Trichophyton mentagrophytes</name>
    <dbReference type="NCBI Taxonomy" id="663331"/>
    <lineage>
        <taxon>Eukaryota</taxon>
        <taxon>Fungi</taxon>
        <taxon>Dikarya</taxon>
        <taxon>Ascomycota</taxon>
        <taxon>Pezizomycotina</taxon>
        <taxon>Eurotiomycetes</taxon>
        <taxon>Eurotiomycetidae</taxon>
        <taxon>Onygenales</taxon>
        <taxon>Arthrodermataceae</taxon>
        <taxon>Trichophyton</taxon>
    </lineage>
</organism>
<sequence length="435" mass="47053">MPFIEGMYSGFAFSLFLFLMTNPLRWYLIQKKKNKIICKKWKTADICTRLSSPFLFLHENERGIKLSGRSRGLLVGVLGGLAHPLEVLCQGFYGVGGGTRLDGLWVVCKEEGHLSPDDDDAGFPLRCCKYTEFGVKEVNAYKLAVDSAVIGPESEELLSADVEAVGLSNETDRQTAKPVRKKAYFETRRGSPCAGAILVENSGLVDVAGANKAAESKVLDIDQGDAGAQVPAVNVCCRRQLAGLYTHTRRRKQPAADIPCQDMMLGDAYLCAKQSSVCERLSSADSCCAVCGAKDEAGDVEVVAAAVTSADRIDGWLAASPGLEQSSRPSFSSSGGGGGGGTGSPAIFNQTPRIPRPDNKKRRQMQGLISSGSEMQRRPITPQRGVAAAAATQKQHRSSTEANRSISNLQLQLFKYGQDGIEMNRERRRRYAHHG</sequence>
<dbReference type="GeneID" id="9525929"/>
<proteinExistence type="predicted"/>
<evidence type="ECO:0000256" key="1">
    <source>
        <dbReference type="SAM" id="MobiDB-lite"/>
    </source>
</evidence>
<keyword evidence="2" id="KW-1133">Transmembrane helix</keyword>
<evidence type="ECO:0000313" key="3">
    <source>
        <dbReference type="EMBL" id="EFE35003.1"/>
    </source>
</evidence>
<feature type="transmembrane region" description="Helical" evidence="2">
    <location>
        <begin position="6"/>
        <end position="28"/>
    </location>
</feature>
<accession>D4ANZ2</accession>
<dbReference type="Proteomes" id="UP000008866">
    <property type="component" value="Unassembled WGS sequence"/>
</dbReference>
<keyword evidence="2" id="KW-0812">Transmembrane</keyword>
<feature type="region of interest" description="Disordered" evidence="1">
    <location>
        <begin position="319"/>
        <end position="406"/>
    </location>
</feature>
<evidence type="ECO:0000256" key="2">
    <source>
        <dbReference type="SAM" id="Phobius"/>
    </source>
</evidence>
<comment type="caution">
    <text evidence="3">The sequence shown here is derived from an EMBL/GenBank/DDBJ whole genome shotgun (WGS) entry which is preliminary data.</text>
</comment>
<protein>
    <submittedName>
        <fullName evidence="3">Uncharacterized protein</fullName>
    </submittedName>
</protein>
<dbReference type="HOGENOM" id="CLU_629985_0_0_1"/>
<keyword evidence="4" id="KW-1185">Reference proteome</keyword>
<gene>
    <name evidence="3" type="ORF">ARB_05959</name>
</gene>
<dbReference type="RefSeq" id="XP_003015648.1">
    <property type="nucleotide sequence ID" value="XM_003015602.1"/>
</dbReference>
<dbReference type="KEGG" id="abe:ARB_05959"/>
<evidence type="ECO:0000313" key="4">
    <source>
        <dbReference type="Proteomes" id="UP000008866"/>
    </source>
</evidence>
<keyword evidence="2" id="KW-0472">Membrane</keyword>
<reference evidence="4" key="1">
    <citation type="journal article" date="2011" name="Genome Biol.">
        <title>Comparative and functional genomics provide insights into the pathogenicity of dermatophytic fungi.</title>
        <authorList>
            <person name="Burmester A."/>
            <person name="Shelest E."/>
            <person name="Gloeckner G."/>
            <person name="Heddergott C."/>
            <person name="Schindler S."/>
            <person name="Staib P."/>
            <person name="Heidel A."/>
            <person name="Felder M."/>
            <person name="Petzold A."/>
            <person name="Szafranski K."/>
            <person name="Feuermann M."/>
            <person name="Pedruzzi I."/>
            <person name="Priebe S."/>
            <person name="Groth M."/>
            <person name="Winkler R."/>
            <person name="Li W."/>
            <person name="Kniemeyer O."/>
            <person name="Schroeckh V."/>
            <person name="Hertweck C."/>
            <person name="Hube B."/>
            <person name="White T.C."/>
            <person name="Platzer M."/>
            <person name="Guthke R."/>
            <person name="Heitman J."/>
            <person name="Woestemeyer J."/>
            <person name="Zipfel P.F."/>
            <person name="Monod M."/>
            <person name="Brakhage A.A."/>
        </authorList>
    </citation>
    <scope>NUCLEOTIDE SEQUENCE [LARGE SCALE GENOMIC DNA]</scope>
    <source>
        <strain evidence="4">ATCC MYA-4681 / CBS 112371</strain>
    </source>
</reference>
<dbReference type="AlphaFoldDB" id="D4ANZ2"/>
<feature type="compositionally biased region" description="Gly residues" evidence="1">
    <location>
        <begin position="334"/>
        <end position="343"/>
    </location>
</feature>